<evidence type="ECO:0000313" key="2">
    <source>
        <dbReference type="Proteomes" id="UP000218615"/>
    </source>
</evidence>
<name>A0A284VSK1_9EURY</name>
<protein>
    <submittedName>
        <fullName evidence="1">Uncharacterized protein</fullName>
    </submittedName>
</protein>
<evidence type="ECO:0000313" key="1">
    <source>
        <dbReference type="EMBL" id="SNQ62264.1"/>
    </source>
</evidence>
<reference evidence="2" key="1">
    <citation type="submission" date="2017-06" db="EMBL/GenBank/DDBJ databases">
        <authorList>
            <person name="Cremers G."/>
        </authorList>
    </citation>
    <scope>NUCLEOTIDE SEQUENCE [LARGE SCALE GENOMIC DNA]</scope>
</reference>
<dbReference type="Proteomes" id="UP000218615">
    <property type="component" value="Unassembled WGS sequence"/>
</dbReference>
<sequence length="55" mass="6314">MLSFGQPPISGNATHAKPGFRECTISETQINPKIFQSVITIAEIEFYDYEYYTCY</sequence>
<dbReference type="AlphaFoldDB" id="A0A284VSK1"/>
<organism evidence="1 2">
    <name type="scientific">Candidatus Methanoperedens nitratireducens</name>
    <dbReference type="NCBI Taxonomy" id="1392998"/>
    <lineage>
        <taxon>Archaea</taxon>
        <taxon>Methanobacteriati</taxon>
        <taxon>Methanobacteriota</taxon>
        <taxon>Stenosarchaea group</taxon>
        <taxon>Methanomicrobia</taxon>
        <taxon>Methanosarcinales</taxon>
        <taxon>ANME-2 cluster</taxon>
        <taxon>Candidatus Methanoperedentaceae</taxon>
        <taxon>Candidatus Methanoperedens</taxon>
    </lineage>
</organism>
<accession>A0A284VSK1</accession>
<keyword evidence="2" id="KW-1185">Reference proteome</keyword>
<proteinExistence type="predicted"/>
<dbReference type="EMBL" id="FZMP01000214">
    <property type="protein sequence ID" value="SNQ62264.1"/>
    <property type="molecule type" value="Genomic_DNA"/>
</dbReference>
<gene>
    <name evidence="1" type="ORF">MNV_660002</name>
</gene>